<accession>A0ABT2PUJ2</accession>
<dbReference type="InterPro" id="IPR003673">
    <property type="entry name" value="CoA-Trfase_fam_III"/>
</dbReference>
<sequence length="387" mass="40793">MMGVLSGIRVLEFEAIGPGPFGTMLLADMGADVIRIDRPVAHSDLGPKASGPRIDITGRGRRSVMLDLKQPASVAVALDLIERADVVIEGFRPGAMERLGLGPEVALARNPKLVYGRMTGWGQTGPLAERAGHDLNYIALSGVLSAIGPQGGKPTVPLNLVGDYGGGGMLLAMGVLAALLNVQRGGTGQVVDAAMVEGAAQLGAVFWGMLAGGNWKEERGSNWLDGGAPWYDSYRTQDGHYMTVGAVEARFYAELLDKLGLAGSDLPAQHDRAGWPVLRERFESVFASRTRAHWCTVFEGSDACVAPVLGFAETPEHAQHRARGSFVEVGGVVQPGPAPRFSATPSGIPRNAPARGEHGAAALRDWGFDGDAMARMQQQGLGLKPES</sequence>
<evidence type="ECO:0000256" key="1">
    <source>
        <dbReference type="SAM" id="MobiDB-lite"/>
    </source>
</evidence>
<dbReference type="Pfam" id="PF02515">
    <property type="entry name" value="CoA_transf_3"/>
    <property type="match status" value="1"/>
</dbReference>
<dbReference type="InterPro" id="IPR050509">
    <property type="entry name" value="CoA-transferase_III"/>
</dbReference>
<feature type="region of interest" description="Disordered" evidence="1">
    <location>
        <begin position="337"/>
        <end position="357"/>
    </location>
</feature>
<dbReference type="InterPro" id="IPR023606">
    <property type="entry name" value="CoA-Trfase_III_dom_1_sf"/>
</dbReference>
<gene>
    <name evidence="2" type="ORF">N0K08_19985</name>
</gene>
<dbReference type="GO" id="GO:0016740">
    <property type="term" value="F:transferase activity"/>
    <property type="evidence" value="ECO:0007669"/>
    <property type="project" value="UniProtKB-KW"/>
</dbReference>
<protein>
    <submittedName>
        <fullName evidence="2">CoA transferase</fullName>
    </submittedName>
</protein>
<evidence type="ECO:0000313" key="2">
    <source>
        <dbReference type="EMBL" id="MCT9812917.1"/>
    </source>
</evidence>
<evidence type="ECO:0000313" key="3">
    <source>
        <dbReference type="Proteomes" id="UP001525968"/>
    </source>
</evidence>
<dbReference type="Gene3D" id="3.40.50.10540">
    <property type="entry name" value="Crotonobetainyl-coa:carnitine coa-transferase, domain 1"/>
    <property type="match status" value="1"/>
</dbReference>
<dbReference type="SUPFAM" id="SSF89796">
    <property type="entry name" value="CoA-transferase family III (CaiB/BaiF)"/>
    <property type="match status" value="1"/>
</dbReference>
<dbReference type="InterPro" id="IPR044855">
    <property type="entry name" value="CoA-Trfase_III_dom3_sf"/>
</dbReference>
<reference evidence="2 3" key="1">
    <citation type="submission" date="2022-09" db="EMBL/GenBank/DDBJ databases">
        <title>Draft genome of isolate Be4.</title>
        <authorList>
            <person name="Sanchez-Castro I."/>
            <person name="Martinez-Rodriguez P."/>
            <person name="Descostes M."/>
            <person name="Merroun M."/>
        </authorList>
    </citation>
    <scope>NUCLEOTIDE SEQUENCE [LARGE SCALE GENOMIC DNA]</scope>
    <source>
        <strain evidence="2 3">Be4</strain>
    </source>
</reference>
<dbReference type="EMBL" id="JAODYH010000014">
    <property type="protein sequence ID" value="MCT9812917.1"/>
    <property type="molecule type" value="Genomic_DNA"/>
</dbReference>
<dbReference type="PANTHER" id="PTHR48228:SF5">
    <property type="entry name" value="ALPHA-METHYLACYL-COA RACEMASE"/>
    <property type="match status" value="1"/>
</dbReference>
<keyword evidence="3" id="KW-1185">Reference proteome</keyword>
<dbReference type="PANTHER" id="PTHR48228">
    <property type="entry name" value="SUCCINYL-COA--D-CITRAMALATE COA-TRANSFERASE"/>
    <property type="match status" value="1"/>
</dbReference>
<keyword evidence="2" id="KW-0808">Transferase</keyword>
<dbReference type="Proteomes" id="UP001525968">
    <property type="component" value="Unassembled WGS sequence"/>
</dbReference>
<comment type="caution">
    <text evidence="2">The sequence shown here is derived from an EMBL/GenBank/DDBJ whole genome shotgun (WGS) entry which is preliminary data.</text>
</comment>
<dbReference type="Gene3D" id="3.30.1540.10">
    <property type="entry name" value="formyl-coa transferase, domain 3"/>
    <property type="match status" value="1"/>
</dbReference>
<name>A0ABT2PUJ2_9BURK</name>
<organism evidence="2 3">
    <name type="scientific">Acidovorax bellezanensis</name>
    <dbReference type="NCBI Taxonomy" id="2976702"/>
    <lineage>
        <taxon>Bacteria</taxon>
        <taxon>Pseudomonadati</taxon>
        <taxon>Pseudomonadota</taxon>
        <taxon>Betaproteobacteria</taxon>
        <taxon>Burkholderiales</taxon>
        <taxon>Comamonadaceae</taxon>
        <taxon>Acidovorax</taxon>
    </lineage>
</organism>
<proteinExistence type="predicted"/>